<dbReference type="SUPFAM" id="SSF53474">
    <property type="entry name" value="alpha/beta-Hydrolases"/>
    <property type="match status" value="1"/>
</dbReference>
<keyword evidence="1" id="KW-0378">Hydrolase</keyword>
<comment type="caution">
    <text evidence="3">The sequence shown here is derived from an EMBL/GenBank/DDBJ whole genome shotgun (WGS) entry which is preliminary data.</text>
</comment>
<feature type="domain" description="Peptidase S9 prolyl oligopeptidase catalytic" evidence="2">
    <location>
        <begin position="397"/>
        <end position="601"/>
    </location>
</feature>
<evidence type="ECO:0000313" key="4">
    <source>
        <dbReference type="Proteomes" id="UP000604117"/>
    </source>
</evidence>
<keyword evidence="4" id="KW-1185">Reference proteome</keyword>
<dbReference type="Proteomes" id="UP000604117">
    <property type="component" value="Unassembled WGS sequence"/>
</dbReference>
<sequence length="602" mass="65286">MAAYRDYQPALRFLPTLSIASDSDRIAFVDDSDGGQFNLAVRRISSAGTRRLTRYLESAVREVAWHPAGEWLIFLADEKGNEVTQLYRVGADGGEPLKLTDNPGVQYALALGDPLSPDGNWVAYCGNERSPADQDVLVLDTRTGESRRLDVGSGRVFPGYWSPDGAKLSVAEWRTTNSDHLVYVVPIDGGPATLLTPRDEVATYGLGPWMPDGSGFFVLTNAGRQFTGLALMDAATGQLNWIDTPEWDVEEVSLSADGRTLAWNINVDGYSHLRARDLATGQDLALPALPGAATGLTISPNGRCVVLRVSTPTQPWNLAVIGLETGKLTWLSDARPTAADPGTFIEPTLIRYPARDGQIVPGYLYRPKRDEPAGVLIMIHGGPAWQERPGYQYDGFYQYLAGNGIAVLAPNVRGSLGYGRAYSDQVNRDWGGGDLLDLADAVAFLRGLGWVDPARIAVMGSSYGGFAVLSCLSRLPELDWAAGVDICGPSNLVTLAKKSPPTWRSLVAAVIGDPDADAERLMDRSPVTYADQIRAPLLVIQGANDPRVPKAESDQIVARLRDRGLEVRYEVFPDEGHGFIRRENQATAYSDAGEFLIKHLTS</sequence>
<dbReference type="SUPFAM" id="SSF82171">
    <property type="entry name" value="DPP6 N-terminal domain-like"/>
    <property type="match status" value="1"/>
</dbReference>
<dbReference type="EMBL" id="BONE01000051">
    <property type="protein sequence ID" value="GIF75968.1"/>
    <property type="molecule type" value="Genomic_DNA"/>
</dbReference>
<organism evidence="3 4">
    <name type="scientific">Asanoa siamensis</name>
    <dbReference type="NCBI Taxonomy" id="926357"/>
    <lineage>
        <taxon>Bacteria</taxon>
        <taxon>Bacillati</taxon>
        <taxon>Actinomycetota</taxon>
        <taxon>Actinomycetes</taxon>
        <taxon>Micromonosporales</taxon>
        <taxon>Micromonosporaceae</taxon>
        <taxon>Asanoa</taxon>
    </lineage>
</organism>
<dbReference type="Gene3D" id="2.120.10.30">
    <property type="entry name" value="TolB, C-terminal domain"/>
    <property type="match status" value="3"/>
</dbReference>
<evidence type="ECO:0000256" key="1">
    <source>
        <dbReference type="ARBA" id="ARBA00022801"/>
    </source>
</evidence>
<dbReference type="RefSeq" id="WP_203716807.1">
    <property type="nucleotide sequence ID" value="NZ_BONE01000051.1"/>
</dbReference>
<evidence type="ECO:0000313" key="3">
    <source>
        <dbReference type="EMBL" id="GIF75968.1"/>
    </source>
</evidence>
<dbReference type="Gene3D" id="3.40.50.1820">
    <property type="entry name" value="alpha/beta hydrolase"/>
    <property type="match status" value="1"/>
</dbReference>
<dbReference type="InterPro" id="IPR011042">
    <property type="entry name" value="6-blade_b-propeller_TolB-like"/>
</dbReference>
<dbReference type="Pfam" id="PF00326">
    <property type="entry name" value="Peptidase_S9"/>
    <property type="match status" value="1"/>
</dbReference>
<protein>
    <submittedName>
        <fullName evidence="3">Peptidase S9</fullName>
    </submittedName>
</protein>
<reference evidence="3 4" key="1">
    <citation type="submission" date="2021-01" db="EMBL/GenBank/DDBJ databases">
        <title>Whole genome shotgun sequence of Asanoa siamensis NBRC 107932.</title>
        <authorList>
            <person name="Komaki H."/>
            <person name="Tamura T."/>
        </authorList>
    </citation>
    <scope>NUCLEOTIDE SEQUENCE [LARGE SCALE GENOMIC DNA]</scope>
    <source>
        <strain evidence="3 4">NBRC 107932</strain>
    </source>
</reference>
<dbReference type="PANTHER" id="PTHR42776:SF27">
    <property type="entry name" value="DIPEPTIDYL PEPTIDASE FAMILY MEMBER 6"/>
    <property type="match status" value="1"/>
</dbReference>
<accession>A0ABQ4CY92</accession>
<dbReference type="PANTHER" id="PTHR42776">
    <property type="entry name" value="SERINE PEPTIDASE S9 FAMILY MEMBER"/>
    <property type="match status" value="1"/>
</dbReference>
<dbReference type="InterPro" id="IPR029058">
    <property type="entry name" value="AB_hydrolase_fold"/>
</dbReference>
<dbReference type="InterPro" id="IPR001375">
    <property type="entry name" value="Peptidase_S9_cat"/>
</dbReference>
<proteinExistence type="predicted"/>
<name>A0ABQ4CY92_9ACTN</name>
<evidence type="ECO:0000259" key="2">
    <source>
        <dbReference type="Pfam" id="PF00326"/>
    </source>
</evidence>
<gene>
    <name evidence="3" type="ORF">Asi02nite_54860</name>
</gene>